<sequence>MRQLCLIFIVAAMLMLTASRLALAAWQRERVRNAGGLWPIVLGGWRIDAHEVSVLAIAPAVFAPWLGHYPTATAIASVWFQAVWLLLVFMEVATPPFILEYDARPNRLFVEYLKHPREVSGMLWRGFKGPLVGGLVVVVLAAWIGHLLFGGALPDAPLAWWQMPLLSLLALAVGILAIRGTLQHRPINPSTVAYCGDGMLNMLPLNSLYSVLYAVYSMKNERSASAVYGDMPEDEMHAQVLEAAGLPAPPADPAYPSMHTQTPARQRTRPLNLVIILEESLGAQYVANLGGQPLTPCLDALSRDAWSFTRAYATGTRSVRGLEAVVTGFLPTPAQAVVKLPDAQRGFFTLADLLGRHGYRSRFIYGGEAHFDNMKGFFLGNGFDHIVDRGEFIDPQFVGTWGASDEDMFNQLHRLLSNDGDQPTFTLAFTVSNHTPWEYPSGRIEPDGNPATVENTVRYADWALGRFFEQARNAPYWENTVFLIAADHDSRVSGASLVPVRHFHIPSIILGADVAARRDDRIISQIDLGPTLLSLMGLETRHPMLGRDMTRPLPEGDPGRAIMQYGDNYGYLKGDRLLVLGPQKAPVQYRYGVPETYEAAPVDQALAREALAHALWPSWAYREGRYALPALHGAAGRTAPSLRTGLERA</sequence>
<dbReference type="PANTHER" id="PTHR47371">
    <property type="entry name" value="LIPOTEICHOIC ACID SYNTHASE"/>
    <property type="match status" value="1"/>
</dbReference>
<evidence type="ECO:0000256" key="2">
    <source>
        <dbReference type="ARBA" id="ARBA00022475"/>
    </source>
</evidence>
<evidence type="ECO:0000259" key="8">
    <source>
        <dbReference type="Pfam" id="PF00884"/>
    </source>
</evidence>
<dbReference type="Pfam" id="PF00884">
    <property type="entry name" value="Sulfatase"/>
    <property type="match status" value="1"/>
</dbReference>
<feature type="transmembrane region" description="Helical" evidence="6">
    <location>
        <begin position="78"/>
        <end position="99"/>
    </location>
</feature>
<evidence type="ECO:0000256" key="4">
    <source>
        <dbReference type="ARBA" id="ARBA00022989"/>
    </source>
</evidence>
<feature type="chain" id="PRO_5008258505" evidence="7">
    <location>
        <begin position="25"/>
        <end position="649"/>
    </location>
</feature>
<keyword evidence="7" id="KW-0732">Signal</keyword>
<dbReference type="InterPro" id="IPR017850">
    <property type="entry name" value="Alkaline_phosphatase_core_sf"/>
</dbReference>
<dbReference type="AlphaFoldDB" id="A0A193G0N0"/>
<dbReference type="Gene3D" id="3.40.720.10">
    <property type="entry name" value="Alkaline Phosphatase, subunit A"/>
    <property type="match status" value="1"/>
</dbReference>
<feature type="transmembrane region" description="Helical" evidence="6">
    <location>
        <begin position="131"/>
        <end position="153"/>
    </location>
</feature>
<evidence type="ECO:0000256" key="7">
    <source>
        <dbReference type="SAM" id="SignalP"/>
    </source>
</evidence>
<reference evidence="9 10" key="1">
    <citation type="submission" date="2016-06" db="EMBL/GenBank/DDBJ databases">
        <title>Complete genome sequences of Bordetella bronchialis and Bordetella flabilis.</title>
        <authorList>
            <person name="LiPuma J.J."/>
            <person name="Spilker T."/>
        </authorList>
    </citation>
    <scope>NUCLEOTIDE SEQUENCE [LARGE SCALE GENOMIC DNA]</scope>
    <source>
        <strain evidence="9 10">AU17976</strain>
    </source>
</reference>
<feature type="domain" description="Sulfatase N-terminal" evidence="8">
    <location>
        <begin position="272"/>
        <end position="537"/>
    </location>
</feature>
<dbReference type="InterPro" id="IPR050448">
    <property type="entry name" value="OpgB/LTA_synthase_biosynth"/>
</dbReference>
<gene>
    <name evidence="9" type="ORF">BAU08_20560</name>
</gene>
<accession>A0A193G0N0</accession>
<dbReference type="STRING" id="463025.BAU08_20560"/>
<dbReference type="Proteomes" id="UP000092213">
    <property type="component" value="Chromosome"/>
</dbReference>
<proteinExistence type="predicted"/>
<feature type="transmembrane region" description="Helical" evidence="6">
    <location>
        <begin position="159"/>
        <end position="178"/>
    </location>
</feature>
<dbReference type="CDD" id="cd16015">
    <property type="entry name" value="LTA_synthase"/>
    <property type="match status" value="1"/>
</dbReference>
<protein>
    <submittedName>
        <fullName evidence="9">Sulfatase</fullName>
    </submittedName>
</protein>
<evidence type="ECO:0000256" key="6">
    <source>
        <dbReference type="SAM" id="Phobius"/>
    </source>
</evidence>
<feature type="signal peptide" evidence="7">
    <location>
        <begin position="1"/>
        <end position="24"/>
    </location>
</feature>
<keyword evidence="5 6" id="KW-0472">Membrane</keyword>
<dbReference type="InterPro" id="IPR000917">
    <property type="entry name" value="Sulfatase_N"/>
</dbReference>
<keyword evidence="2" id="KW-1003">Cell membrane</keyword>
<name>A0A193G0N0_9BORD</name>
<dbReference type="EMBL" id="CP016171">
    <property type="protein sequence ID" value="ANN73420.1"/>
    <property type="molecule type" value="Genomic_DNA"/>
</dbReference>
<dbReference type="PANTHER" id="PTHR47371:SF3">
    <property type="entry name" value="PHOSPHOGLYCEROL TRANSFERASE I"/>
    <property type="match status" value="1"/>
</dbReference>
<comment type="subcellular location">
    <subcellularLocation>
        <location evidence="1">Cell membrane</location>
        <topology evidence="1">Multi-pass membrane protein</topology>
    </subcellularLocation>
</comment>
<evidence type="ECO:0000256" key="3">
    <source>
        <dbReference type="ARBA" id="ARBA00022692"/>
    </source>
</evidence>
<dbReference type="RefSeq" id="WP_066671396.1">
    <property type="nucleotide sequence ID" value="NZ_CP016171.1"/>
</dbReference>
<evidence type="ECO:0000256" key="1">
    <source>
        <dbReference type="ARBA" id="ARBA00004651"/>
    </source>
</evidence>
<keyword evidence="4 6" id="KW-1133">Transmembrane helix</keyword>
<evidence type="ECO:0000313" key="9">
    <source>
        <dbReference type="EMBL" id="ANN73420.1"/>
    </source>
</evidence>
<dbReference type="Gene3D" id="3.30.1120.80">
    <property type="match status" value="1"/>
</dbReference>
<dbReference type="SUPFAM" id="SSF53649">
    <property type="entry name" value="Alkaline phosphatase-like"/>
    <property type="match status" value="1"/>
</dbReference>
<evidence type="ECO:0000256" key="5">
    <source>
        <dbReference type="ARBA" id="ARBA00023136"/>
    </source>
</evidence>
<organism evidence="9 10">
    <name type="scientific">Bordetella bronchialis</name>
    <dbReference type="NCBI Taxonomy" id="463025"/>
    <lineage>
        <taxon>Bacteria</taxon>
        <taxon>Pseudomonadati</taxon>
        <taxon>Pseudomonadota</taxon>
        <taxon>Betaproteobacteria</taxon>
        <taxon>Burkholderiales</taxon>
        <taxon>Alcaligenaceae</taxon>
        <taxon>Bordetella</taxon>
    </lineage>
</organism>
<dbReference type="GO" id="GO:0005886">
    <property type="term" value="C:plasma membrane"/>
    <property type="evidence" value="ECO:0007669"/>
    <property type="project" value="UniProtKB-SubCell"/>
</dbReference>
<keyword evidence="3 6" id="KW-0812">Transmembrane</keyword>
<evidence type="ECO:0000313" key="10">
    <source>
        <dbReference type="Proteomes" id="UP000092213"/>
    </source>
</evidence>